<name>A0A6H1ZTH7_9ZZZZ</name>
<organism evidence="1">
    <name type="scientific">viral metagenome</name>
    <dbReference type="NCBI Taxonomy" id="1070528"/>
    <lineage>
        <taxon>unclassified sequences</taxon>
        <taxon>metagenomes</taxon>
        <taxon>organismal metagenomes</taxon>
    </lineage>
</organism>
<evidence type="ECO:0000313" key="1">
    <source>
        <dbReference type="EMBL" id="QJA50779.1"/>
    </source>
</evidence>
<sequence length="69" mass="7718">MYDYNDIVGQGNIVNVVTSNGKEYKSIVYTETQYPNGKAMLIFSRANGIIIRINPSYIESIEDAIVQAN</sequence>
<protein>
    <submittedName>
        <fullName evidence="1">Uncharacterized protein</fullName>
    </submittedName>
</protein>
<dbReference type="AlphaFoldDB" id="A0A6H1ZTH7"/>
<dbReference type="EMBL" id="MT142126">
    <property type="protein sequence ID" value="QJA74880.1"/>
    <property type="molecule type" value="Genomic_DNA"/>
</dbReference>
<gene>
    <name evidence="2" type="ORF">MM415A01915_0015</name>
    <name evidence="3" type="ORF">MM415B02528_0014</name>
    <name evidence="1" type="ORF">TM448A01894_0016</name>
    <name evidence="4" type="ORF">TM448B01938_0008</name>
</gene>
<evidence type="ECO:0000313" key="2">
    <source>
        <dbReference type="EMBL" id="QJA74880.1"/>
    </source>
</evidence>
<dbReference type="EMBL" id="MT144217">
    <property type="protein sequence ID" value="QJA50779.1"/>
    <property type="molecule type" value="Genomic_DNA"/>
</dbReference>
<proteinExistence type="predicted"/>
<evidence type="ECO:0000313" key="4">
    <source>
        <dbReference type="EMBL" id="QJI00404.1"/>
    </source>
</evidence>
<accession>A0A6H1ZTH7</accession>
<reference evidence="1" key="1">
    <citation type="submission" date="2020-03" db="EMBL/GenBank/DDBJ databases">
        <title>The deep terrestrial virosphere.</title>
        <authorList>
            <person name="Holmfeldt K."/>
            <person name="Nilsson E."/>
            <person name="Simone D."/>
            <person name="Lopez-Fernandez M."/>
            <person name="Wu X."/>
            <person name="de Brujin I."/>
            <person name="Lundin D."/>
            <person name="Andersson A."/>
            <person name="Bertilsson S."/>
            <person name="Dopson M."/>
        </authorList>
    </citation>
    <scope>NUCLEOTIDE SEQUENCE</scope>
    <source>
        <strain evidence="2">MM415A01915</strain>
        <strain evidence="3">MM415B02528</strain>
        <strain evidence="1">TM448A01894</strain>
        <strain evidence="4">TM448B01938</strain>
    </source>
</reference>
<dbReference type="EMBL" id="MT142854">
    <property type="protein sequence ID" value="QJA89569.1"/>
    <property type="molecule type" value="Genomic_DNA"/>
</dbReference>
<evidence type="ECO:0000313" key="3">
    <source>
        <dbReference type="EMBL" id="QJA89569.1"/>
    </source>
</evidence>
<dbReference type="EMBL" id="MT144849">
    <property type="protein sequence ID" value="QJI00404.1"/>
    <property type="molecule type" value="Genomic_DNA"/>
</dbReference>